<evidence type="ECO:0000259" key="3">
    <source>
        <dbReference type="Pfam" id="PF04127"/>
    </source>
</evidence>
<name>K8E9D3_9CHLO</name>
<dbReference type="eggNOG" id="KOG2728">
    <property type="taxonomic scope" value="Eukaryota"/>
</dbReference>
<comment type="similarity">
    <text evidence="1">Belongs to the PPC synthetase family.</text>
</comment>
<dbReference type="OrthoDB" id="70224at2759"/>
<dbReference type="GO" id="GO:0015937">
    <property type="term" value="P:coenzyme A biosynthetic process"/>
    <property type="evidence" value="ECO:0007669"/>
    <property type="project" value="UniProtKB-ARBA"/>
</dbReference>
<dbReference type="GO" id="GO:0003824">
    <property type="term" value="F:catalytic activity"/>
    <property type="evidence" value="ECO:0007669"/>
    <property type="project" value="UniProtKB-ARBA"/>
</dbReference>
<sequence>MSPSTKKRKSDVGGDEDEDEDVRKCNQFFADTPEPSNVDVIKHSLDVYFSTHHEHLRNGNKKIAFITSGGTSAPLEKPPMAVRFLDNFSSGARGAALCEYLSKEGYCVVSLRRTGSKMPFIRKCEKLFAKTKKKKNVHNEHVDFLSMFTSTTSDNNTTEIGEDEENEEDLLSKLKSIQADRHRAYTEHGFLEIEFTTVYEYLHLLRLVSEKVNAYANDVIIIHAAAVSDFYIPWSELASHKIQSNALETSGNLFANFSSTPKMLKMCRDVWSPNAFCVSFKLETDASIIEQKTLSAMEKYNMHCIVANELDKRYDEVTLFQKEEHEEGKKTGAVDALRLLRDPGEEDIEKQLVDELKRRHEAHAAARRKLAS</sequence>
<evidence type="ECO:0000256" key="2">
    <source>
        <dbReference type="SAM" id="MobiDB-lite"/>
    </source>
</evidence>
<keyword evidence="5" id="KW-1185">Reference proteome</keyword>
<feature type="domain" description="DNA/pantothenate metabolism flavoprotein C-terminal" evidence="3">
    <location>
        <begin position="213"/>
        <end position="324"/>
    </location>
</feature>
<dbReference type="KEGG" id="bpg:Bathy01g00300"/>
<dbReference type="InterPro" id="IPR035929">
    <property type="entry name" value="CoaB-like_sf"/>
</dbReference>
<dbReference type="PANTHER" id="PTHR12290">
    <property type="entry name" value="CORNICHON-RELATED"/>
    <property type="match status" value="1"/>
</dbReference>
<dbReference type="AlphaFoldDB" id="K8E9D3"/>
<dbReference type="InterPro" id="IPR007085">
    <property type="entry name" value="DNA/pantothenate-metab_flavo_C"/>
</dbReference>
<protein>
    <recommendedName>
        <fullName evidence="3">DNA/pantothenate metabolism flavoprotein C-terminal domain-containing protein</fullName>
    </recommendedName>
</protein>
<dbReference type="Proteomes" id="UP000198341">
    <property type="component" value="Chromosome 1"/>
</dbReference>
<dbReference type="EMBL" id="FO082278">
    <property type="protein sequence ID" value="CCO14317.1"/>
    <property type="molecule type" value="Genomic_DNA"/>
</dbReference>
<dbReference type="Pfam" id="PF04127">
    <property type="entry name" value="DFP"/>
    <property type="match status" value="1"/>
</dbReference>
<dbReference type="Gene3D" id="3.40.50.10300">
    <property type="entry name" value="CoaB-like"/>
    <property type="match status" value="1"/>
</dbReference>
<dbReference type="GeneID" id="19017766"/>
<accession>K8E9D3</accession>
<dbReference type="SUPFAM" id="SSF102645">
    <property type="entry name" value="CoaB-like"/>
    <property type="match status" value="1"/>
</dbReference>
<gene>
    <name evidence="4" type="ORF">Bathy01g00300</name>
</gene>
<proteinExistence type="inferred from homology"/>
<evidence type="ECO:0000313" key="4">
    <source>
        <dbReference type="EMBL" id="CCO14317.1"/>
    </source>
</evidence>
<reference evidence="4 5" key="1">
    <citation type="submission" date="2011-10" db="EMBL/GenBank/DDBJ databases">
        <authorList>
            <person name="Genoscope - CEA"/>
        </authorList>
    </citation>
    <scope>NUCLEOTIDE SEQUENCE [LARGE SCALE GENOMIC DNA]</scope>
    <source>
        <strain evidence="4 5">RCC 1105</strain>
    </source>
</reference>
<dbReference type="STRING" id="41875.K8E9D3"/>
<evidence type="ECO:0000256" key="1">
    <source>
        <dbReference type="ARBA" id="ARBA00005703"/>
    </source>
</evidence>
<evidence type="ECO:0000313" key="5">
    <source>
        <dbReference type="Proteomes" id="UP000198341"/>
    </source>
</evidence>
<organism evidence="4 5">
    <name type="scientific">Bathycoccus prasinos</name>
    <dbReference type="NCBI Taxonomy" id="41875"/>
    <lineage>
        <taxon>Eukaryota</taxon>
        <taxon>Viridiplantae</taxon>
        <taxon>Chlorophyta</taxon>
        <taxon>Mamiellophyceae</taxon>
        <taxon>Mamiellales</taxon>
        <taxon>Bathycoccaceae</taxon>
        <taxon>Bathycoccus</taxon>
    </lineage>
</organism>
<feature type="region of interest" description="Disordered" evidence="2">
    <location>
        <begin position="1"/>
        <end position="21"/>
    </location>
</feature>
<dbReference type="RefSeq" id="XP_007515438.1">
    <property type="nucleotide sequence ID" value="XM_007515376.1"/>
</dbReference>